<evidence type="ECO:0000313" key="3">
    <source>
        <dbReference type="Proteomes" id="UP000253816"/>
    </source>
</evidence>
<protein>
    <submittedName>
        <fullName evidence="2">Uncharacterized protein</fullName>
    </submittedName>
</protein>
<dbReference type="AlphaFoldDB" id="A0A369KLH0"/>
<dbReference type="EMBL" id="QQBG01000002">
    <property type="protein sequence ID" value="RDB31866.1"/>
    <property type="molecule type" value="Genomic_DNA"/>
</dbReference>
<dbReference type="Proteomes" id="UP000253816">
    <property type="component" value="Unassembled WGS sequence"/>
</dbReference>
<evidence type="ECO:0000313" key="2">
    <source>
        <dbReference type="EMBL" id="RDB31866.1"/>
    </source>
</evidence>
<sequence length="47" mass="5150">MQSQRLRVLPGIGQMSFSRSPCLLPGGSRKENSIFQGDSLEKGTLNQ</sequence>
<accession>A0A369KLH0</accession>
<name>A0A369KLH0_9BACT</name>
<feature type="region of interest" description="Disordered" evidence="1">
    <location>
        <begin position="19"/>
        <end position="47"/>
    </location>
</feature>
<organism evidence="2 3">
    <name type="scientific">Candidatus Similichlamydia laticola</name>
    <dbReference type="NCBI Taxonomy" id="2170265"/>
    <lineage>
        <taxon>Bacteria</taxon>
        <taxon>Pseudomonadati</taxon>
        <taxon>Chlamydiota</taxon>
        <taxon>Chlamydiia</taxon>
        <taxon>Parachlamydiales</taxon>
        <taxon>Candidatus Parilichlamydiaceae</taxon>
        <taxon>Candidatus Similichlamydia</taxon>
    </lineage>
</organism>
<proteinExistence type="predicted"/>
<comment type="caution">
    <text evidence="2">The sequence shown here is derived from an EMBL/GenBank/DDBJ whole genome shotgun (WGS) entry which is preliminary data.</text>
</comment>
<reference evidence="2 3" key="1">
    <citation type="submission" date="2018-07" db="EMBL/GenBank/DDBJ databases">
        <title>Comparative genomics of the Candidatus Parilichlamydiaceae reveals evidence of convergent evolution and genome reduction in the phylum Chlamydiae.</title>
        <authorList>
            <person name="Taylor-Brown A."/>
            <person name="Polkinghorne A."/>
        </authorList>
    </citation>
    <scope>NUCLEOTIDE SEQUENCE [LARGE SCALE GENOMIC DNA]</scope>
    <source>
        <strain evidence="2 3">Hat2</strain>
    </source>
</reference>
<gene>
    <name evidence="2" type="ORF">HAT2_00020</name>
</gene>
<evidence type="ECO:0000256" key="1">
    <source>
        <dbReference type="SAM" id="MobiDB-lite"/>
    </source>
</evidence>
<keyword evidence="3" id="KW-1185">Reference proteome</keyword>